<feature type="transmembrane region" description="Helical" evidence="8">
    <location>
        <begin position="153"/>
        <end position="170"/>
    </location>
</feature>
<evidence type="ECO:0000256" key="2">
    <source>
        <dbReference type="ARBA" id="ARBA00022448"/>
    </source>
</evidence>
<proteinExistence type="inferred from homology"/>
<feature type="transmembrane region" description="Helical" evidence="8">
    <location>
        <begin position="201"/>
        <end position="234"/>
    </location>
</feature>
<accession>A0A5D5AL09</accession>
<dbReference type="CDD" id="cd06261">
    <property type="entry name" value="TM_PBP2"/>
    <property type="match status" value="1"/>
</dbReference>
<keyword evidence="3" id="KW-1003">Cell membrane</keyword>
<keyword evidence="2 8" id="KW-0813">Transport</keyword>
<dbReference type="PROSITE" id="PS50928">
    <property type="entry name" value="ABC_TM1"/>
    <property type="match status" value="1"/>
</dbReference>
<dbReference type="Pfam" id="PF00528">
    <property type="entry name" value="BPD_transp_1"/>
    <property type="match status" value="1"/>
</dbReference>
<comment type="subcellular location">
    <subcellularLocation>
        <location evidence="1 8">Cell membrane</location>
        <topology evidence="1 8">Multi-pass membrane protein</topology>
    </subcellularLocation>
</comment>
<evidence type="ECO:0000256" key="7">
    <source>
        <dbReference type="ARBA" id="ARBA00024202"/>
    </source>
</evidence>
<dbReference type="InterPro" id="IPR025966">
    <property type="entry name" value="OppC_N"/>
</dbReference>
<feature type="transmembrane region" description="Helical" evidence="8">
    <location>
        <begin position="90"/>
        <end position="115"/>
    </location>
</feature>
<dbReference type="EMBL" id="VTAW01000017">
    <property type="protein sequence ID" value="TYT61527.1"/>
    <property type="molecule type" value="Genomic_DNA"/>
</dbReference>
<organism evidence="10 11">
    <name type="scientific">Natrialba swarupiae</name>
    <dbReference type="NCBI Taxonomy" id="2448032"/>
    <lineage>
        <taxon>Archaea</taxon>
        <taxon>Methanobacteriati</taxon>
        <taxon>Methanobacteriota</taxon>
        <taxon>Stenosarchaea group</taxon>
        <taxon>Halobacteria</taxon>
        <taxon>Halobacteriales</taxon>
        <taxon>Natrialbaceae</taxon>
        <taxon>Natrialba</taxon>
    </lineage>
</organism>
<dbReference type="NCBIfam" id="NF045474">
    <property type="entry name" value="Opp2C"/>
    <property type="match status" value="1"/>
</dbReference>
<dbReference type="Gene3D" id="1.10.3720.10">
    <property type="entry name" value="MetI-like"/>
    <property type="match status" value="1"/>
</dbReference>
<reference evidence="10 11" key="1">
    <citation type="submission" date="2019-08" db="EMBL/GenBank/DDBJ databases">
        <title>Archaea genome.</title>
        <authorList>
            <person name="Kajale S."/>
            <person name="Shouche Y."/>
            <person name="Deshpande N."/>
            <person name="Sharma A."/>
        </authorList>
    </citation>
    <scope>NUCLEOTIDE SEQUENCE [LARGE SCALE GENOMIC DNA]</scope>
    <source>
        <strain evidence="10 11">ESP3B_9</strain>
    </source>
</reference>
<keyword evidence="4 8" id="KW-0812">Transmembrane</keyword>
<dbReference type="GO" id="GO:0005886">
    <property type="term" value="C:plasma membrane"/>
    <property type="evidence" value="ECO:0007669"/>
    <property type="project" value="UniProtKB-SubCell"/>
</dbReference>
<dbReference type="InterPro" id="IPR000515">
    <property type="entry name" value="MetI-like"/>
</dbReference>
<evidence type="ECO:0000313" key="10">
    <source>
        <dbReference type="EMBL" id="TYT61527.1"/>
    </source>
</evidence>
<evidence type="ECO:0000256" key="3">
    <source>
        <dbReference type="ARBA" id="ARBA00022475"/>
    </source>
</evidence>
<dbReference type="AlphaFoldDB" id="A0A5D5AL09"/>
<name>A0A5D5AL09_9EURY</name>
<keyword evidence="5 8" id="KW-1133">Transmembrane helix</keyword>
<evidence type="ECO:0000313" key="11">
    <source>
        <dbReference type="Proteomes" id="UP000324104"/>
    </source>
</evidence>
<evidence type="ECO:0000256" key="8">
    <source>
        <dbReference type="RuleBase" id="RU363032"/>
    </source>
</evidence>
<feature type="transmembrane region" description="Helical" evidence="8">
    <location>
        <begin position="254"/>
        <end position="276"/>
    </location>
</feature>
<keyword evidence="11" id="KW-1185">Reference proteome</keyword>
<dbReference type="InterPro" id="IPR050366">
    <property type="entry name" value="BP-dependent_transpt_permease"/>
</dbReference>
<comment type="similarity">
    <text evidence="7">Belongs to the binding-protein-dependent transport system permease family. OppBC subfamily.</text>
</comment>
<evidence type="ECO:0000259" key="9">
    <source>
        <dbReference type="PROSITE" id="PS50928"/>
    </source>
</evidence>
<evidence type="ECO:0000256" key="1">
    <source>
        <dbReference type="ARBA" id="ARBA00004651"/>
    </source>
</evidence>
<comment type="caution">
    <text evidence="10">The sequence shown here is derived from an EMBL/GenBank/DDBJ whole genome shotgun (WGS) entry which is preliminary data.</text>
</comment>
<protein>
    <submittedName>
        <fullName evidence="10">ABC transporter permease</fullName>
    </submittedName>
</protein>
<gene>
    <name evidence="10" type="ORF">FYC77_13250</name>
</gene>
<dbReference type="SUPFAM" id="SSF161098">
    <property type="entry name" value="MetI-like"/>
    <property type="match status" value="1"/>
</dbReference>
<feature type="transmembrane region" description="Helical" evidence="8">
    <location>
        <begin position="127"/>
        <end position="147"/>
    </location>
</feature>
<feature type="transmembrane region" description="Helical" evidence="8">
    <location>
        <begin position="27"/>
        <end position="48"/>
    </location>
</feature>
<dbReference type="InterPro" id="IPR035906">
    <property type="entry name" value="MetI-like_sf"/>
</dbReference>
<dbReference type="GO" id="GO:0055085">
    <property type="term" value="P:transmembrane transport"/>
    <property type="evidence" value="ECO:0007669"/>
    <property type="project" value="InterPro"/>
</dbReference>
<evidence type="ECO:0000256" key="4">
    <source>
        <dbReference type="ARBA" id="ARBA00022692"/>
    </source>
</evidence>
<keyword evidence="6 8" id="KW-0472">Membrane</keyword>
<dbReference type="PANTHER" id="PTHR43386">
    <property type="entry name" value="OLIGOPEPTIDE TRANSPORT SYSTEM PERMEASE PROTEIN APPC"/>
    <property type="match status" value="1"/>
</dbReference>
<evidence type="ECO:0000256" key="5">
    <source>
        <dbReference type="ARBA" id="ARBA00022989"/>
    </source>
</evidence>
<evidence type="ECO:0000256" key="6">
    <source>
        <dbReference type="ARBA" id="ARBA00023136"/>
    </source>
</evidence>
<dbReference type="InterPro" id="IPR053385">
    <property type="entry name" value="ABC_transport_permease"/>
</dbReference>
<dbReference type="Pfam" id="PF12911">
    <property type="entry name" value="OppC_N"/>
    <property type="match status" value="1"/>
</dbReference>
<sequence length="297" mass="31362">MGRTNLLETSRRRVRTALPPRVRANGLIRLGGGICGVLVFAAIVGPVVSPYDPTTQALEARLQSPSLAHPLGTDALGRDVATRLVYGARISLALAVVATGLRLVIGTTIGLVAATGGRLVDAVLMRLVDVQLAFPGLVLALVIAGVLGPSLRNVVLALSLVGWASYARIVRGSVLSVKRRPYVQSAKLYGTPWRRLVRRHLLPTVVSPVAVLATLNLGTVVLAAAGLSFLGLGAQPPTAEWGAMIDDGRNYLRSAPWLITAPGIAIALTVIGFNLLGDGLRDVLDPDHLEDTQRRRT</sequence>
<feature type="domain" description="ABC transmembrane type-1" evidence="9">
    <location>
        <begin position="88"/>
        <end position="277"/>
    </location>
</feature>
<dbReference type="PANTHER" id="PTHR43386:SF1">
    <property type="entry name" value="D,D-DIPEPTIDE TRANSPORT SYSTEM PERMEASE PROTEIN DDPC-RELATED"/>
    <property type="match status" value="1"/>
</dbReference>
<dbReference type="Proteomes" id="UP000324104">
    <property type="component" value="Unassembled WGS sequence"/>
</dbReference>